<evidence type="ECO:0000313" key="2">
    <source>
        <dbReference type="EMBL" id="MFC4353671.1"/>
    </source>
</evidence>
<gene>
    <name evidence="2" type="ORF">ACFO0S_01160</name>
</gene>
<feature type="compositionally biased region" description="Polar residues" evidence="1">
    <location>
        <begin position="129"/>
        <end position="142"/>
    </location>
</feature>
<keyword evidence="3" id="KW-1185">Reference proteome</keyword>
<evidence type="ECO:0000313" key="3">
    <source>
        <dbReference type="Proteomes" id="UP001595733"/>
    </source>
</evidence>
<feature type="region of interest" description="Disordered" evidence="1">
    <location>
        <begin position="129"/>
        <end position="155"/>
    </location>
</feature>
<dbReference type="EMBL" id="JBHSEF010000008">
    <property type="protein sequence ID" value="MFC4353671.1"/>
    <property type="molecule type" value="Genomic_DNA"/>
</dbReference>
<accession>A0ABV8USX5</accession>
<reference evidence="3" key="1">
    <citation type="journal article" date="2019" name="Int. J. Syst. Evol. Microbiol.">
        <title>The Global Catalogue of Microorganisms (GCM) 10K type strain sequencing project: providing services to taxonomists for standard genome sequencing and annotation.</title>
        <authorList>
            <consortium name="The Broad Institute Genomics Platform"/>
            <consortium name="The Broad Institute Genome Sequencing Center for Infectious Disease"/>
            <person name="Wu L."/>
            <person name="Ma J."/>
        </authorList>
    </citation>
    <scope>NUCLEOTIDE SEQUENCE [LARGE SCALE GENOMIC DNA]</scope>
    <source>
        <strain evidence="3">CCUG 50353</strain>
    </source>
</reference>
<organism evidence="2 3">
    <name type="scientific">Chryseomicrobium palamuruense</name>
    <dbReference type="NCBI Taxonomy" id="682973"/>
    <lineage>
        <taxon>Bacteria</taxon>
        <taxon>Bacillati</taxon>
        <taxon>Bacillota</taxon>
        <taxon>Bacilli</taxon>
        <taxon>Bacillales</taxon>
        <taxon>Caryophanaceae</taxon>
        <taxon>Chryseomicrobium</taxon>
    </lineage>
</organism>
<dbReference type="RefSeq" id="WP_378139291.1">
    <property type="nucleotide sequence ID" value="NZ_JBHSEF010000008.1"/>
</dbReference>
<proteinExistence type="predicted"/>
<dbReference type="Proteomes" id="UP001595733">
    <property type="component" value="Unassembled WGS sequence"/>
</dbReference>
<comment type="caution">
    <text evidence="2">The sequence shown here is derived from an EMBL/GenBank/DDBJ whole genome shotgun (WGS) entry which is preliminary data.</text>
</comment>
<dbReference type="Pfam" id="PF14177">
    <property type="entry name" value="YkyB"/>
    <property type="match status" value="1"/>
</dbReference>
<dbReference type="InterPro" id="IPR025552">
    <property type="entry name" value="YkyB"/>
</dbReference>
<sequence>MKLTKSQCIEIAQALYSINRHAKTALDKKPLYQAKKETLEKLIDSGYAKKIGLHFSENPSNSKQHSTTLVEFHGYLFHLPVTPEDKQLPHLGKLDFSYANPSTYMNLTTAKRIIAKYVHVYFQSSQTGKKPRFQSLTSTPSPSEYRRSQKNPYKK</sequence>
<name>A0ABV8USX5_9BACL</name>
<protein>
    <submittedName>
        <fullName evidence="2">YkyB family protein</fullName>
    </submittedName>
</protein>
<evidence type="ECO:0000256" key="1">
    <source>
        <dbReference type="SAM" id="MobiDB-lite"/>
    </source>
</evidence>